<evidence type="ECO:0000313" key="3">
    <source>
        <dbReference type="Proteomes" id="UP000027222"/>
    </source>
</evidence>
<sequence>MVYDKETAEKQHFHWGLVKVLFLHSPAVFTALSADVLINVIKFLRPCDIISVRQTCKTLLLITKLRTVWMNALRKVMLDRLITEDTYPLSTMSLHMLEHAALSPHRFISLMKRSDEHRLEPTSIRVLSPRLTNNEKAIHGISSSGSLGDMFLAPGGRYLATLAHCVDNISSLLTIWDLGLSGHDGIKAIARLVQPMVYISMVNFYPDLKKRGIFHLVLRRNTISAQGIHVMVDVHTVTVSPSLSEFTSVAEAKIPSVRPADIDDVFVYPDLNRLIIRTDDHSHNNFLLWDFIGDMTASWIALDCPVTPDLKFFCYDDSLMVALKDKVLIYNIPPLIFDKSELVPTYFRPSMSLSSLIPDFNSCYISQYSWPISHVPQYICAVDTDEVVVHEIKNNRNVHDTTIPNKLPIFAGSAQVLNDDSHFEEDIYDKFVLDQSDGHVFIGCVNSEAADFAIFTFEVVNSPRREHNFKLTKTYMCHDSTLGIDCQQFCPSMGRVCLLTDEKHELHVLDYLVPPDRE</sequence>
<accession>A0A067T9R1</accession>
<protein>
    <recommendedName>
        <fullName evidence="1">F-box domain-containing protein</fullName>
    </recommendedName>
</protein>
<dbReference type="Pfam" id="PF00646">
    <property type="entry name" value="F-box"/>
    <property type="match status" value="1"/>
</dbReference>
<dbReference type="OrthoDB" id="3145038at2759"/>
<feature type="domain" description="F-box" evidence="1">
    <location>
        <begin position="32"/>
        <end position="64"/>
    </location>
</feature>
<dbReference type="HOGENOM" id="CLU_033171_0_0_1"/>
<evidence type="ECO:0000259" key="1">
    <source>
        <dbReference type="Pfam" id="PF00646"/>
    </source>
</evidence>
<dbReference type="InterPro" id="IPR001810">
    <property type="entry name" value="F-box_dom"/>
</dbReference>
<dbReference type="InterPro" id="IPR036047">
    <property type="entry name" value="F-box-like_dom_sf"/>
</dbReference>
<organism evidence="2 3">
    <name type="scientific">Galerina marginata (strain CBS 339.88)</name>
    <dbReference type="NCBI Taxonomy" id="685588"/>
    <lineage>
        <taxon>Eukaryota</taxon>
        <taxon>Fungi</taxon>
        <taxon>Dikarya</taxon>
        <taxon>Basidiomycota</taxon>
        <taxon>Agaricomycotina</taxon>
        <taxon>Agaricomycetes</taxon>
        <taxon>Agaricomycetidae</taxon>
        <taxon>Agaricales</taxon>
        <taxon>Agaricineae</taxon>
        <taxon>Strophariaceae</taxon>
        <taxon>Galerina</taxon>
    </lineage>
</organism>
<reference evidence="3" key="1">
    <citation type="journal article" date="2014" name="Proc. Natl. Acad. Sci. U.S.A.">
        <title>Extensive sampling of basidiomycete genomes demonstrates inadequacy of the white-rot/brown-rot paradigm for wood decay fungi.</title>
        <authorList>
            <person name="Riley R."/>
            <person name="Salamov A.A."/>
            <person name="Brown D.W."/>
            <person name="Nagy L.G."/>
            <person name="Floudas D."/>
            <person name="Held B.W."/>
            <person name="Levasseur A."/>
            <person name="Lombard V."/>
            <person name="Morin E."/>
            <person name="Otillar R."/>
            <person name="Lindquist E.A."/>
            <person name="Sun H."/>
            <person name="LaButti K.M."/>
            <person name="Schmutz J."/>
            <person name="Jabbour D."/>
            <person name="Luo H."/>
            <person name="Baker S.E."/>
            <person name="Pisabarro A.G."/>
            <person name="Walton J.D."/>
            <person name="Blanchette R.A."/>
            <person name="Henrissat B."/>
            <person name="Martin F."/>
            <person name="Cullen D."/>
            <person name="Hibbett D.S."/>
            <person name="Grigoriev I.V."/>
        </authorList>
    </citation>
    <scope>NUCLEOTIDE SEQUENCE [LARGE SCALE GENOMIC DNA]</scope>
    <source>
        <strain evidence="3">CBS 339.88</strain>
    </source>
</reference>
<name>A0A067T9R1_GALM3</name>
<keyword evidence="3" id="KW-1185">Reference proteome</keyword>
<dbReference type="SUPFAM" id="SSF81383">
    <property type="entry name" value="F-box domain"/>
    <property type="match status" value="1"/>
</dbReference>
<proteinExistence type="predicted"/>
<dbReference type="EMBL" id="KL142372">
    <property type="protein sequence ID" value="KDR79866.1"/>
    <property type="molecule type" value="Genomic_DNA"/>
</dbReference>
<gene>
    <name evidence="2" type="ORF">GALMADRAFT_222813</name>
</gene>
<dbReference type="AlphaFoldDB" id="A0A067T9R1"/>
<evidence type="ECO:0000313" key="2">
    <source>
        <dbReference type="EMBL" id="KDR79866.1"/>
    </source>
</evidence>
<dbReference type="Proteomes" id="UP000027222">
    <property type="component" value="Unassembled WGS sequence"/>
</dbReference>